<evidence type="ECO:0000256" key="9">
    <source>
        <dbReference type="ARBA" id="ARBA00023163"/>
    </source>
</evidence>
<keyword evidence="5" id="KW-1133">Transmembrane helix</keyword>
<evidence type="ECO:0000256" key="11">
    <source>
        <dbReference type="SAM" id="MobiDB-lite"/>
    </source>
</evidence>
<dbReference type="PANTHER" id="PTHR46062:SF1">
    <property type="entry name" value="LP12374P"/>
    <property type="match status" value="1"/>
</dbReference>
<evidence type="ECO:0000256" key="8">
    <source>
        <dbReference type="ARBA" id="ARBA00023136"/>
    </source>
</evidence>
<keyword evidence="6" id="KW-0805">Transcription regulation</keyword>
<evidence type="ECO:0000256" key="5">
    <source>
        <dbReference type="ARBA" id="ARBA00022989"/>
    </source>
</evidence>
<comment type="subcellular location">
    <subcellularLocation>
        <location evidence="2">Endoplasmic reticulum membrane</location>
        <topology evidence="2">Multi-pass membrane protein</topology>
    </subcellularLocation>
    <subcellularLocation>
        <location evidence="1">Nucleus</location>
    </subcellularLocation>
</comment>
<evidence type="ECO:0000313" key="14">
    <source>
        <dbReference type="Proteomes" id="UP001304243"/>
    </source>
</evidence>
<accession>A0AAN7DQB5</accession>
<reference evidence="13 14" key="1">
    <citation type="submission" date="2022-11" db="EMBL/GenBank/DDBJ databases">
        <title>Mucor velutinosus strain NIH1002 WGS.</title>
        <authorList>
            <person name="Subramanian P."/>
            <person name="Mullikin J.C."/>
            <person name="Segre J.A."/>
            <person name="Zelazny A.M."/>
        </authorList>
    </citation>
    <scope>NUCLEOTIDE SEQUENCE [LARGE SCALE GENOMIC DNA]</scope>
    <source>
        <strain evidence="13 14">NIH1002</strain>
    </source>
</reference>
<evidence type="ECO:0000256" key="6">
    <source>
        <dbReference type="ARBA" id="ARBA00023015"/>
    </source>
</evidence>
<dbReference type="Pfam" id="PF00010">
    <property type="entry name" value="HLH"/>
    <property type="match status" value="1"/>
</dbReference>
<dbReference type="PANTHER" id="PTHR46062">
    <property type="entry name" value="STEROL REGULATORY ELEMENT-BINDING PROTEIN"/>
    <property type="match status" value="1"/>
</dbReference>
<feature type="domain" description="BHLH" evidence="12">
    <location>
        <begin position="121"/>
        <end position="176"/>
    </location>
</feature>
<evidence type="ECO:0000256" key="2">
    <source>
        <dbReference type="ARBA" id="ARBA00004477"/>
    </source>
</evidence>
<dbReference type="AlphaFoldDB" id="A0AAN7DQB5"/>
<dbReference type="SMART" id="SM00353">
    <property type="entry name" value="HLH"/>
    <property type="match status" value="1"/>
</dbReference>
<evidence type="ECO:0000256" key="4">
    <source>
        <dbReference type="ARBA" id="ARBA00022824"/>
    </source>
</evidence>
<feature type="region of interest" description="Disordered" evidence="11">
    <location>
        <begin position="64"/>
        <end position="93"/>
    </location>
</feature>
<dbReference type="SUPFAM" id="SSF47459">
    <property type="entry name" value="HLH, helix-loop-helix DNA-binding domain"/>
    <property type="match status" value="1"/>
</dbReference>
<keyword evidence="8" id="KW-0472">Membrane</keyword>
<dbReference type="EMBL" id="JASEJX010000012">
    <property type="protein sequence ID" value="KAK4519356.1"/>
    <property type="molecule type" value="Genomic_DNA"/>
</dbReference>
<feature type="region of interest" description="Disordered" evidence="11">
    <location>
        <begin position="126"/>
        <end position="159"/>
    </location>
</feature>
<dbReference type="InterPro" id="IPR011598">
    <property type="entry name" value="bHLH_dom"/>
</dbReference>
<dbReference type="PROSITE" id="PS50888">
    <property type="entry name" value="BHLH"/>
    <property type="match status" value="1"/>
</dbReference>
<proteinExistence type="predicted"/>
<dbReference type="InterPro" id="IPR036638">
    <property type="entry name" value="HLH_DNA-bd_sf"/>
</dbReference>
<organism evidence="13 14">
    <name type="scientific">Mucor velutinosus</name>
    <dbReference type="NCBI Taxonomy" id="708070"/>
    <lineage>
        <taxon>Eukaryota</taxon>
        <taxon>Fungi</taxon>
        <taxon>Fungi incertae sedis</taxon>
        <taxon>Mucoromycota</taxon>
        <taxon>Mucoromycotina</taxon>
        <taxon>Mucoromycetes</taxon>
        <taxon>Mucorales</taxon>
        <taxon>Mucorineae</taxon>
        <taxon>Mucoraceae</taxon>
        <taxon>Mucor</taxon>
    </lineage>
</organism>
<keyword evidence="14" id="KW-1185">Reference proteome</keyword>
<evidence type="ECO:0000256" key="10">
    <source>
        <dbReference type="ARBA" id="ARBA00023242"/>
    </source>
</evidence>
<dbReference type="GO" id="GO:0005634">
    <property type="term" value="C:nucleus"/>
    <property type="evidence" value="ECO:0007669"/>
    <property type="project" value="UniProtKB-SubCell"/>
</dbReference>
<dbReference type="Proteomes" id="UP001304243">
    <property type="component" value="Unassembled WGS sequence"/>
</dbReference>
<feature type="compositionally biased region" description="Low complexity" evidence="11">
    <location>
        <begin position="74"/>
        <end position="93"/>
    </location>
</feature>
<dbReference type="GO" id="GO:0000981">
    <property type="term" value="F:DNA-binding transcription factor activity, RNA polymerase II-specific"/>
    <property type="evidence" value="ECO:0007669"/>
    <property type="project" value="TreeGrafter"/>
</dbReference>
<dbReference type="Gene3D" id="4.10.280.10">
    <property type="entry name" value="Helix-loop-helix DNA-binding domain"/>
    <property type="match status" value="1"/>
</dbReference>
<dbReference type="GO" id="GO:0005789">
    <property type="term" value="C:endoplasmic reticulum membrane"/>
    <property type="evidence" value="ECO:0007669"/>
    <property type="project" value="UniProtKB-SubCell"/>
</dbReference>
<feature type="compositionally biased region" description="Polar residues" evidence="11">
    <location>
        <begin position="137"/>
        <end position="159"/>
    </location>
</feature>
<evidence type="ECO:0000256" key="7">
    <source>
        <dbReference type="ARBA" id="ARBA00023125"/>
    </source>
</evidence>
<dbReference type="GO" id="GO:0046983">
    <property type="term" value="F:protein dimerization activity"/>
    <property type="evidence" value="ECO:0007669"/>
    <property type="project" value="InterPro"/>
</dbReference>
<keyword evidence="4" id="KW-0256">Endoplasmic reticulum</keyword>
<keyword evidence="9" id="KW-0804">Transcription</keyword>
<comment type="caution">
    <text evidence="13">The sequence shown here is derived from an EMBL/GenBank/DDBJ whole genome shotgun (WGS) entry which is preliminary data.</text>
</comment>
<evidence type="ECO:0000259" key="12">
    <source>
        <dbReference type="PROSITE" id="PS50888"/>
    </source>
</evidence>
<dbReference type="GeneID" id="89953277"/>
<gene>
    <name evidence="13" type="primary">PEX10</name>
    <name evidence="13" type="ORF">ATC70_009591</name>
</gene>
<name>A0AAN7DQB5_9FUNG</name>
<protein>
    <submittedName>
        <fullName evidence="13">Peroxisome biogenesis factor 10</fullName>
    </submittedName>
</protein>
<dbReference type="GO" id="GO:0000978">
    <property type="term" value="F:RNA polymerase II cis-regulatory region sequence-specific DNA binding"/>
    <property type="evidence" value="ECO:0007669"/>
    <property type="project" value="TreeGrafter"/>
</dbReference>
<evidence type="ECO:0000313" key="13">
    <source>
        <dbReference type="EMBL" id="KAK4519356.1"/>
    </source>
</evidence>
<sequence length="228" mass="25348">MIWHLYGDSSNDGKVIMTDSSGQMIHQYKSFTSSDIDSKKTTYTSPHSQSLFLNFTTNPGKVKEVKIKPKAASRKTATPSPSSTSAAPSAATKKASVKVSGVNILNRKNLDSKTIIDRIQKRRESHNNLERRRRSSINHTISELSRVIPSQRSSGQPQKLNKHSILKLALDHILYLQTENALIKQQLRDAYNGVPVERYPQYECYHPHPGPYYSSTSSASSASSASSI</sequence>
<keyword evidence="3" id="KW-0812">Transmembrane</keyword>
<keyword evidence="10" id="KW-0539">Nucleus</keyword>
<keyword evidence="7" id="KW-0238">DNA-binding</keyword>
<evidence type="ECO:0000256" key="3">
    <source>
        <dbReference type="ARBA" id="ARBA00022692"/>
    </source>
</evidence>
<dbReference type="RefSeq" id="XP_064686022.1">
    <property type="nucleotide sequence ID" value="XM_064828820.1"/>
</dbReference>
<evidence type="ECO:0000256" key="1">
    <source>
        <dbReference type="ARBA" id="ARBA00004123"/>
    </source>
</evidence>